<feature type="repeat" description="TPR" evidence="1">
    <location>
        <begin position="95"/>
        <end position="128"/>
    </location>
</feature>
<dbReference type="EMBL" id="JAAEAA010000005">
    <property type="protein sequence ID" value="NDK55320.1"/>
    <property type="molecule type" value="Genomic_DNA"/>
</dbReference>
<feature type="compositionally biased region" description="Basic and acidic residues" evidence="2">
    <location>
        <begin position="150"/>
        <end position="162"/>
    </location>
</feature>
<evidence type="ECO:0000313" key="4">
    <source>
        <dbReference type="Proteomes" id="UP000478546"/>
    </source>
</evidence>
<dbReference type="PROSITE" id="PS50005">
    <property type="entry name" value="TPR"/>
    <property type="match status" value="1"/>
</dbReference>
<feature type="region of interest" description="Disordered" evidence="2">
    <location>
        <begin position="150"/>
        <end position="271"/>
    </location>
</feature>
<evidence type="ECO:0000256" key="2">
    <source>
        <dbReference type="SAM" id="MobiDB-lite"/>
    </source>
</evidence>
<dbReference type="InterPro" id="IPR011990">
    <property type="entry name" value="TPR-like_helical_dom_sf"/>
</dbReference>
<dbReference type="SUPFAM" id="SSF48452">
    <property type="entry name" value="TPR-like"/>
    <property type="match status" value="1"/>
</dbReference>
<feature type="compositionally biased region" description="Polar residues" evidence="2">
    <location>
        <begin position="245"/>
        <end position="257"/>
    </location>
</feature>
<protein>
    <submittedName>
        <fullName evidence="3">Aerotolerance protein</fullName>
    </submittedName>
</protein>
<name>A0A6B2H652_9BACT</name>
<dbReference type="Gene3D" id="1.25.40.10">
    <property type="entry name" value="Tetratricopeptide repeat domain"/>
    <property type="match status" value="1"/>
</dbReference>
<organism evidence="3 4">
    <name type="scientific">Pontibacter fetidus</name>
    <dbReference type="NCBI Taxonomy" id="2700082"/>
    <lineage>
        <taxon>Bacteria</taxon>
        <taxon>Pseudomonadati</taxon>
        <taxon>Bacteroidota</taxon>
        <taxon>Cytophagia</taxon>
        <taxon>Cytophagales</taxon>
        <taxon>Hymenobacteraceae</taxon>
        <taxon>Pontibacter</taxon>
    </lineage>
</organism>
<reference evidence="3 4" key="1">
    <citation type="submission" date="2020-01" db="EMBL/GenBank/DDBJ databases">
        <authorList>
            <person name="Kim M.K."/>
        </authorList>
    </citation>
    <scope>NUCLEOTIDE SEQUENCE [LARGE SCALE GENOMIC DNA]</scope>
    <source>
        <strain evidence="3 4">BT213</strain>
    </source>
</reference>
<evidence type="ECO:0000256" key="1">
    <source>
        <dbReference type="PROSITE-ProRule" id="PRU00339"/>
    </source>
</evidence>
<dbReference type="Proteomes" id="UP000478546">
    <property type="component" value="Unassembled WGS sequence"/>
</dbReference>
<evidence type="ECO:0000313" key="3">
    <source>
        <dbReference type="EMBL" id="NDK55320.1"/>
    </source>
</evidence>
<comment type="caution">
    <text evidence="3">The sequence shown here is derived from an EMBL/GenBank/DDBJ whole genome shotgun (WGS) entry which is preliminary data.</text>
</comment>
<accession>A0A6B2H652</accession>
<keyword evidence="4" id="KW-1185">Reference proteome</keyword>
<sequence>MKVWLAILLFLTIPGSGIKTISRINDYADRAAKAYAKENYAEAITAYEYLLQDLEVKDDQLRLNLGHAYFKAGLMEDAQEQYRLLADHSSEHIRSVVHLQLGNIAADQKKYAQALSLYRNALVANPENEIARYNYELLKKYLLLHPEKAEQDKPAPEARQNEQGDEQLPPPAFDEEMEPQPKQKPDANGTDEQEIEQPQLDPAGQEQKQGGQSKQPKQKDKEQAVGNAPGETEGQQLDNPFDPNQPDQRGSSDNASAEDTRARTQSERQQVKISAEKAKMLLNAMHDAELQYLQQLPKKAKTKKDNSKPDW</sequence>
<dbReference type="RefSeq" id="WP_162345375.1">
    <property type="nucleotide sequence ID" value="NZ_JAAEAA010000005.1"/>
</dbReference>
<gene>
    <name evidence="3" type="ORF">GWO68_05260</name>
</gene>
<dbReference type="SMART" id="SM00028">
    <property type="entry name" value="TPR"/>
    <property type="match status" value="2"/>
</dbReference>
<feature type="compositionally biased region" description="Basic and acidic residues" evidence="2">
    <location>
        <begin position="258"/>
        <end position="271"/>
    </location>
</feature>
<dbReference type="InterPro" id="IPR019734">
    <property type="entry name" value="TPR_rpt"/>
</dbReference>
<keyword evidence="1" id="KW-0802">TPR repeat</keyword>
<proteinExistence type="predicted"/>
<feature type="compositionally biased region" description="Low complexity" evidence="2">
    <location>
        <begin position="204"/>
        <end position="215"/>
    </location>
</feature>
<dbReference type="AlphaFoldDB" id="A0A6B2H652"/>